<evidence type="ECO:0000313" key="8">
    <source>
        <dbReference type="EMBL" id="RAQ03279.1"/>
    </source>
</evidence>
<dbReference type="Pfam" id="PF16822">
    <property type="entry name" value="ALGX"/>
    <property type="match status" value="1"/>
</dbReference>
<evidence type="ECO:0000256" key="2">
    <source>
        <dbReference type="ARBA" id="ARBA00005182"/>
    </source>
</evidence>
<evidence type="ECO:0000256" key="4">
    <source>
        <dbReference type="ARBA" id="ARBA00022729"/>
    </source>
</evidence>
<dbReference type="Proteomes" id="UP000248899">
    <property type="component" value="Unassembled WGS sequence"/>
</dbReference>
<protein>
    <recommendedName>
        <fullName evidence="7">AlgX/AlgJ SGNH hydrolase-like domain-containing protein</fullName>
    </recommendedName>
</protein>
<comment type="subcellular location">
    <subcellularLocation>
        <location evidence="1">Periplasm</location>
    </subcellularLocation>
</comment>
<evidence type="ECO:0000256" key="1">
    <source>
        <dbReference type="ARBA" id="ARBA00004418"/>
    </source>
</evidence>
<organism evidence="8 9">
    <name type="scientific">Burkholderia cepacia</name>
    <name type="common">Pseudomonas cepacia</name>
    <dbReference type="NCBI Taxonomy" id="292"/>
    <lineage>
        <taxon>Bacteria</taxon>
        <taxon>Pseudomonadati</taxon>
        <taxon>Pseudomonadota</taxon>
        <taxon>Betaproteobacteria</taxon>
        <taxon>Burkholderiales</taxon>
        <taxon>Burkholderiaceae</taxon>
        <taxon>Burkholderia</taxon>
        <taxon>Burkholderia cepacia complex</taxon>
    </lineage>
</organism>
<keyword evidence="5" id="KW-0574">Periplasm</keyword>
<proteinExistence type="predicted"/>
<dbReference type="GO" id="GO:0016740">
    <property type="term" value="F:transferase activity"/>
    <property type="evidence" value="ECO:0007669"/>
    <property type="project" value="UniProtKB-KW"/>
</dbReference>
<name>A0AAQ0F8Q7_BURCE</name>
<evidence type="ECO:0000256" key="5">
    <source>
        <dbReference type="ARBA" id="ARBA00022764"/>
    </source>
</evidence>
<dbReference type="GO" id="GO:0042597">
    <property type="term" value="C:periplasmic space"/>
    <property type="evidence" value="ECO:0007669"/>
    <property type="project" value="UniProtKB-SubCell"/>
</dbReference>
<evidence type="ECO:0000259" key="7">
    <source>
        <dbReference type="Pfam" id="PF16822"/>
    </source>
</evidence>
<dbReference type="GO" id="GO:0042121">
    <property type="term" value="P:alginic acid biosynthetic process"/>
    <property type="evidence" value="ECO:0007669"/>
    <property type="project" value="UniProtKB-KW"/>
</dbReference>
<gene>
    <name evidence="8" type="ORF">DPR02_29860</name>
</gene>
<dbReference type="RefSeq" id="WP_111942375.1">
    <property type="nucleotide sequence ID" value="NZ_QLUZ01000023.1"/>
</dbReference>
<evidence type="ECO:0000313" key="9">
    <source>
        <dbReference type="Proteomes" id="UP000248899"/>
    </source>
</evidence>
<reference evidence="8 9" key="1">
    <citation type="submission" date="2018-06" db="EMBL/GenBank/DDBJ databases">
        <title>Towards the identification of Burkholderia cepacia strain which caused fatal septicemia.</title>
        <authorList>
            <person name="Bui L.A.T."/>
            <person name="Zakharova I.B."/>
            <person name="Shpak I.M."/>
            <person name="Teteryatnikova N."/>
            <person name="Ustinov D.V."/>
            <person name="Kuzyutina Y.A."/>
            <person name="Nguyen H.N."/>
            <person name="Antonov A.S."/>
            <person name="Avdyusheva E.F."/>
            <person name="Victorov D.V."/>
        </authorList>
    </citation>
    <scope>NUCLEOTIDE SEQUENCE [LARGE SCALE GENOMIC DNA]</scope>
    <source>
        <strain evidence="8 9">PT02</strain>
    </source>
</reference>
<evidence type="ECO:0000256" key="3">
    <source>
        <dbReference type="ARBA" id="ARBA00022679"/>
    </source>
</evidence>
<feature type="domain" description="AlgX/AlgJ SGNH hydrolase-like" evidence="7">
    <location>
        <begin position="14"/>
        <end position="179"/>
    </location>
</feature>
<dbReference type="InterPro" id="IPR031811">
    <property type="entry name" value="ALGX/ALGJ_SGNH-like"/>
</dbReference>
<keyword evidence="4" id="KW-0732">Signal</keyword>
<dbReference type="AlphaFoldDB" id="A0AAQ0F8Q7"/>
<dbReference type="EMBL" id="QLUZ01000023">
    <property type="protein sequence ID" value="RAQ03279.1"/>
    <property type="molecule type" value="Genomic_DNA"/>
</dbReference>
<evidence type="ECO:0000256" key="6">
    <source>
        <dbReference type="ARBA" id="ARBA00022841"/>
    </source>
</evidence>
<keyword evidence="3" id="KW-0808">Transferase</keyword>
<keyword evidence="6" id="KW-0016">Alginate biosynthesis</keyword>
<sequence>MTELSKSELLAQTVIRGQNDFLFFTDHEAIEQVSGAVPLNAEELDVWTRTLSGRYEWCRQRGIEVRFLFVPEKHVVYSDYLPDTEISENRPVVQILNSLPGQVREACMYPVDQLKAARETRDLYYKTDTHWNNWGGFFAYDLLMDSLPAHLDLQKVTEGDLKVTQRKIIGDLGVRLEPEEEERADVLAHTTELPFKRIFDNAVFSRGNTSVFISPRVKAPRVVVFRDSFFNYILPHMIPVFSRTVAVSSLDMHYDLVESEKPDLVIFEMIERFVGNNDSSGKRVLPTDGEGAFSALAGVALDELRPQVNWLNCEETPAGQ</sequence>
<accession>A0AAQ0F8Q7</accession>
<comment type="caution">
    <text evidence="8">The sequence shown here is derived from an EMBL/GenBank/DDBJ whole genome shotgun (WGS) entry which is preliminary data.</text>
</comment>
<comment type="pathway">
    <text evidence="2">Glycan biosynthesis; alginate biosynthesis.</text>
</comment>